<protein>
    <submittedName>
        <fullName evidence="1">Uncharacterized protein</fullName>
    </submittedName>
</protein>
<accession>A0A9P7G865</accession>
<gene>
    <name evidence="1" type="ORF">DXG03_008210</name>
</gene>
<dbReference type="AlphaFoldDB" id="A0A9P7G865"/>
<dbReference type="Proteomes" id="UP000775547">
    <property type="component" value="Unassembled WGS sequence"/>
</dbReference>
<keyword evidence="2" id="KW-1185">Reference proteome</keyword>
<reference evidence="1" key="2">
    <citation type="submission" date="2021-10" db="EMBL/GenBank/DDBJ databases">
        <title>Phylogenomics reveals ancestral predisposition of the termite-cultivated fungus Termitomyces towards a domesticated lifestyle.</title>
        <authorList>
            <person name="Auxier B."/>
            <person name="Grum-Grzhimaylo A."/>
            <person name="Cardenas M.E."/>
            <person name="Lodge J.D."/>
            <person name="Laessoe T."/>
            <person name="Pedersen O."/>
            <person name="Smith M.E."/>
            <person name="Kuyper T.W."/>
            <person name="Franco-Molano E.A."/>
            <person name="Baroni T.J."/>
            <person name="Aanen D.K."/>
        </authorList>
    </citation>
    <scope>NUCLEOTIDE SEQUENCE</scope>
    <source>
        <strain evidence="1">AP01</strain>
        <tissue evidence="1">Mycelium</tissue>
    </source>
</reference>
<evidence type="ECO:0000313" key="2">
    <source>
        <dbReference type="Proteomes" id="UP000775547"/>
    </source>
</evidence>
<name>A0A9P7G865_9AGAR</name>
<evidence type="ECO:0000313" key="1">
    <source>
        <dbReference type="EMBL" id="KAG5644555.1"/>
    </source>
</evidence>
<organism evidence="1 2">
    <name type="scientific">Asterophora parasitica</name>
    <dbReference type="NCBI Taxonomy" id="117018"/>
    <lineage>
        <taxon>Eukaryota</taxon>
        <taxon>Fungi</taxon>
        <taxon>Dikarya</taxon>
        <taxon>Basidiomycota</taxon>
        <taxon>Agaricomycotina</taxon>
        <taxon>Agaricomycetes</taxon>
        <taxon>Agaricomycetidae</taxon>
        <taxon>Agaricales</taxon>
        <taxon>Tricholomatineae</taxon>
        <taxon>Lyophyllaceae</taxon>
        <taxon>Asterophora</taxon>
    </lineage>
</organism>
<dbReference type="EMBL" id="JABCKV010000066">
    <property type="protein sequence ID" value="KAG5644555.1"/>
    <property type="molecule type" value="Genomic_DNA"/>
</dbReference>
<sequence length="120" mass="13030">MKLPLSPLDTVTLTYNLLFEARDTQLTTLPTSSTHVAPDDKLLHSALSAALADPTLLPDGGYLGFGLNFKYPRSQDDSTDPISGDWAYDGIDRSLLDEYDGKVIHKFGKPAPEDCDSDTG</sequence>
<reference evidence="1" key="1">
    <citation type="submission" date="2020-07" db="EMBL/GenBank/DDBJ databases">
        <authorList>
            <person name="Nieuwenhuis M."/>
            <person name="Van De Peppel L.J.J."/>
        </authorList>
    </citation>
    <scope>NUCLEOTIDE SEQUENCE</scope>
    <source>
        <strain evidence="1">AP01</strain>
        <tissue evidence="1">Mycelium</tissue>
    </source>
</reference>
<proteinExistence type="predicted"/>
<comment type="caution">
    <text evidence="1">The sequence shown here is derived from an EMBL/GenBank/DDBJ whole genome shotgun (WGS) entry which is preliminary data.</text>
</comment>
<dbReference type="OrthoDB" id="27483at2759"/>